<evidence type="ECO:0000256" key="4">
    <source>
        <dbReference type="PROSITE-ProRule" id="PRU00175"/>
    </source>
</evidence>
<gene>
    <name evidence="6" type="ORF">BS50DRAFT_580874</name>
</gene>
<keyword evidence="1" id="KW-0479">Metal-binding</keyword>
<dbReference type="AlphaFoldDB" id="A0A2T2P8N8"/>
<evidence type="ECO:0000256" key="2">
    <source>
        <dbReference type="ARBA" id="ARBA00022771"/>
    </source>
</evidence>
<keyword evidence="3" id="KW-0862">Zinc</keyword>
<dbReference type="STRING" id="1448308.A0A2T2P8N8"/>
<organism evidence="6 7">
    <name type="scientific">Corynespora cassiicola Philippines</name>
    <dbReference type="NCBI Taxonomy" id="1448308"/>
    <lineage>
        <taxon>Eukaryota</taxon>
        <taxon>Fungi</taxon>
        <taxon>Dikarya</taxon>
        <taxon>Ascomycota</taxon>
        <taxon>Pezizomycotina</taxon>
        <taxon>Dothideomycetes</taxon>
        <taxon>Pleosporomycetidae</taxon>
        <taxon>Pleosporales</taxon>
        <taxon>Corynesporascaceae</taxon>
        <taxon>Corynespora</taxon>
    </lineage>
</organism>
<proteinExistence type="predicted"/>
<dbReference type="GO" id="GO:0061630">
    <property type="term" value="F:ubiquitin protein ligase activity"/>
    <property type="evidence" value="ECO:0007669"/>
    <property type="project" value="TreeGrafter"/>
</dbReference>
<dbReference type="Gene3D" id="3.30.40.10">
    <property type="entry name" value="Zinc/RING finger domain, C3HC4 (zinc finger)"/>
    <property type="match status" value="1"/>
</dbReference>
<dbReference type="GO" id="GO:0008270">
    <property type="term" value="F:zinc ion binding"/>
    <property type="evidence" value="ECO:0007669"/>
    <property type="project" value="UniProtKB-KW"/>
</dbReference>
<dbReference type="InterPro" id="IPR001841">
    <property type="entry name" value="Znf_RING"/>
</dbReference>
<dbReference type="SMART" id="SM00184">
    <property type="entry name" value="RING"/>
    <property type="match status" value="1"/>
</dbReference>
<name>A0A2T2P8N8_CORCC</name>
<sequence length="213" mass="24252">MSQSASASKDNYIATHLKESAPSDEEDCPICKDEWDAPIEEVISLHCGHVFHRKCILAWFKDGNTCPSCRAKCFPSEVPMLYISRDPNSLLFDQVRMVLIPFVLEARENITANPTDQLGHQEVFDLFLENSTSYFLGSQLGRDTLISDDALRAFLIHEFLSRLTHYQFTGVGARARALQTTHYAEAVRNSPRDIERYLLRAIPPPSIDYHYTL</sequence>
<evidence type="ECO:0000313" key="6">
    <source>
        <dbReference type="EMBL" id="PSN74022.1"/>
    </source>
</evidence>
<evidence type="ECO:0000256" key="1">
    <source>
        <dbReference type="ARBA" id="ARBA00022723"/>
    </source>
</evidence>
<evidence type="ECO:0000313" key="7">
    <source>
        <dbReference type="Proteomes" id="UP000240883"/>
    </source>
</evidence>
<dbReference type="PANTHER" id="PTHR45969:SF69">
    <property type="entry name" value="FINGER DOMAIN PROTEIN, PUTATIVE (AFU_ORTHOLOGUE AFUA_3G12190)-RELATED"/>
    <property type="match status" value="1"/>
</dbReference>
<dbReference type="PROSITE" id="PS50089">
    <property type="entry name" value="ZF_RING_2"/>
    <property type="match status" value="1"/>
</dbReference>
<reference evidence="6 7" key="1">
    <citation type="journal article" date="2018" name="Front. Microbiol.">
        <title>Genome-Wide Analysis of Corynespora cassiicola Leaf Fall Disease Putative Effectors.</title>
        <authorList>
            <person name="Lopez D."/>
            <person name="Ribeiro S."/>
            <person name="Label P."/>
            <person name="Fumanal B."/>
            <person name="Venisse J.S."/>
            <person name="Kohler A."/>
            <person name="de Oliveira R.R."/>
            <person name="Labutti K."/>
            <person name="Lipzen A."/>
            <person name="Lail K."/>
            <person name="Bauer D."/>
            <person name="Ohm R.A."/>
            <person name="Barry K.W."/>
            <person name="Spatafora J."/>
            <person name="Grigoriev I.V."/>
            <person name="Martin F.M."/>
            <person name="Pujade-Renaud V."/>
        </authorList>
    </citation>
    <scope>NUCLEOTIDE SEQUENCE [LARGE SCALE GENOMIC DNA]</scope>
    <source>
        <strain evidence="6 7">Philippines</strain>
    </source>
</reference>
<dbReference type="PANTHER" id="PTHR45969">
    <property type="entry name" value="RING ZINC FINGER PROTEIN-RELATED"/>
    <property type="match status" value="1"/>
</dbReference>
<protein>
    <submittedName>
        <fullName evidence="6">RING/U-box</fullName>
    </submittedName>
</protein>
<dbReference type="Pfam" id="PF13639">
    <property type="entry name" value="zf-RING_2"/>
    <property type="match status" value="1"/>
</dbReference>
<dbReference type="EMBL" id="KZ678128">
    <property type="protein sequence ID" value="PSN74022.1"/>
    <property type="molecule type" value="Genomic_DNA"/>
</dbReference>
<keyword evidence="7" id="KW-1185">Reference proteome</keyword>
<dbReference type="OrthoDB" id="3801318at2759"/>
<evidence type="ECO:0000256" key="3">
    <source>
        <dbReference type="ARBA" id="ARBA00022833"/>
    </source>
</evidence>
<accession>A0A2T2P8N8</accession>
<feature type="domain" description="RING-type" evidence="5">
    <location>
        <begin position="28"/>
        <end position="70"/>
    </location>
</feature>
<dbReference type="Proteomes" id="UP000240883">
    <property type="component" value="Unassembled WGS sequence"/>
</dbReference>
<keyword evidence="2 4" id="KW-0863">Zinc-finger</keyword>
<dbReference type="SUPFAM" id="SSF57850">
    <property type="entry name" value="RING/U-box"/>
    <property type="match status" value="1"/>
</dbReference>
<dbReference type="GO" id="GO:0016567">
    <property type="term" value="P:protein ubiquitination"/>
    <property type="evidence" value="ECO:0007669"/>
    <property type="project" value="TreeGrafter"/>
</dbReference>
<dbReference type="InterPro" id="IPR013083">
    <property type="entry name" value="Znf_RING/FYVE/PHD"/>
</dbReference>
<evidence type="ECO:0000259" key="5">
    <source>
        <dbReference type="PROSITE" id="PS50089"/>
    </source>
</evidence>